<evidence type="ECO:0000313" key="2">
    <source>
        <dbReference type="Proteomes" id="UP001163882"/>
    </source>
</evidence>
<organism evidence="1 2">
    <name type="scientific">Pelagibacterium flavum</name>
    <dbReference type="NCBI Taxonomy" id="2984530"/>
    <lineage>
        <taxon>Bacteria</taxon>
        <taxon>Pseudomonadati</taxon>
        <taxon>Pseudomonadota</taxon>
        <taxon>Alphaproteobacteria</taxon>
        <taxon>Hyphomicrobiales</taxon>
        <taxon>Devosiaceae</taxon>
        <taxon>Pelagibacterium</taxon>
    </lineage>
</organism>
<proteinExistence type="predicted"/>
<accession>A0ABY6ILN6</accession>
<reference evidence="1" key="1">
    <citation type="submission" date="2022-10" db="EMBL/GenBank/DDBJ databases">
        <title>YIM 151497 complete genome.</title>
        <authorList>
            <person name="Chen X."/>
        </authorList>
    </citation>
    <scope>NUCLEOTIDE SEQUENCE</scope>
    <source>
        <strain evidence="1">YIM 151497</strain>
    </source>
</reference>
<keyword evidence="2" id="KW-1185">Reference proteome</keyword>
<evidence type="ECO:0000313" key="1">
    <source>
        <dbReference type="EMBL" id="UYQ70655.1"/>
    </source>
</evidence>
<protein>
    <submittedName>
        <fullName evidence="1">Uncharacterized protein</fullName>
    </submittedName>
</protein>
<name>A0ABY6ILN6_9HYPH</name>
<dbReference type="EMBL" id="CP107716">
    <property type="protein sequence ID" value="UYQ70655.1"/>
    <property type="molecule type" value="Genomic_DNA"/>
</dbReference>
<dbReference type="Proteomes" id="UP001163882">
    <property type="component" value="Chromosome"/>
</dbReference>
<dbReference type="RefSeq" id="WP_264224344.1">
    <property type="nucleotide sequence ID" value="NZ_CP107716.1"/>
</dbReference>
<sequence>MRDLYNNIGAELALAPSVKSAAADGIAIDTKGFRSLAFVVNTGAIVSAGDFGIVVQESDTTTSGDFTDADASVVDSNAPATLAANSSYRLGYRGFKRYVRVSLTKAGGTSIAAGASAVLGHPIEAPVAD</sequence>
<gene>
    <name evidence="1" type="ORF">OF122_11275</name>
</gene>